<reference evidence="3 4" key="1">
    <citation type="submission" date="2017-10" db="EMBL/GenBank/DDBJ databases">
        <title>Comparative genomics in systemic dimorphic fungi from Ajellomycetaceae.</title>
        <authorList>
            <person name="Munoz J.F."/>
            <person name="Mcewen J.G."/>
            <person name="Clay O.K."/>
            <person name="Cuomo C.A."/>
        </authorList>
    </citation>
    <scope>NUCLEOTIDE SEQUENCE [LARGE SCALE GENOMIC DNA]</scope>
    <source>
        <strain evidence="3 4">UAMH5409</strain>
    </source>
</reference>
<evidence type="ECO:0000313" key="4">
    <source>
        <dbReference type="Proteomes" id="UP000223968"/>
    </source>
</evidence>
<evidence type="ECO:0000256" key="2">
    <source>
        <dbReference type="SAM" id="Phobius"/>
    </source>
</evidence>
<keyword evidence="2" id="KW-0812">Transmembrane</keyword>
<keyword evidence="2" id="KW-0472">Membrane</keyword>
<evidence type="ECO:0000313" key="3">
    <source>
        <dbReference type="EMBL" id="PGH10946.1"/>
    </source>
</evidence>
<feature type="transmembrane region" description="Helical" evidence="2">
    <location>
        <begin position="77"/>
        <end position="101"/>
    </location>
</feature>
<evidence type="ECO:0000256" key="1">
    <source>
        <dbReference type="SAM" id="MobiDB-lite"/>
    </source>
</evidence>
<dbReference type="STRING" id="1447875.A0A2B7XP56"/>
<feature type="region of interest" description="Disordered" evidence="1">
    <location>
        <begin position="679"/>
        <end position="705"/>
    </location>
</feature>
<accession>A0A2B7XP56</accession>
<organism evidence="3 4">
    <name type="scientific">Helicocarpus griseus UAMH5409</name>
    <dbReference type="NCBI Taxonomy" id="1447875"/>
    <lineage>
        <taxon>Eukaryota</taxon>
        <taxon>Fungi</taxon>
        <taxon>Dikarya</taxon>
        <taxon>Ascomycota</taxon>
        <taxon>Pezizomycotina</taxon>
        <taxon>Eurotiomycetes</taxon>
        <taxon>Eurotiomycetidae</taxon>
        <taxon>Onygenales</taxon>
        <taxon>Ajellomycetaceae</taxon>
        <taxon>Helicocarpus</taxon>
    </lineage>
</organism>
<feature type="transmembrane region" description="Helical" evidence="2">
    <location>
        <begin position="12"/>
        <end position="36"/>
    </location>
</feature>
<dbReference type="Proteomes" id="UP000223968">
    <property type="component" value="Unassembled WGS sequence"/>
</dbReference>
<feature type="transmembrane region" description="Helical" evidence="2">
    <location>
        <begin position="726"/>
        <end position="749"/>
    </location>
</feature>
<feature type="region of interest" description="Disordered" evidence="1">
    <location>
        <begin position="805"/>
        <end position="858"/>
    </location>
</feature>
<keyword evidence="4" id="KW-1185">Reference proteome</keyword>
<comment type="caution">
    <text evidence="3">The sequence shown here is derived from an EMBL/GenBank/DDBJ whole genome shotgun (WGS) entry which is preliminary data.</text>
</comment>
<gene>
    <name evidence="3" type="ORF">AJ79_05192</name>
</gene>
<keyword evidence="2" id="KW-1133">Transmembrane helix</keyword>
<protein>
    <submittedName>
        <fullName evidence="3">Uncharacterized protein</fullName>
    </submittedName>
</protein>
<name>A0A2B7XP56_9EURO</name>
<proteinExistence type="predicted"/>
<feature type="compositionally biased region" description="Acidic residues" evidence="1">
    <location>
        <begin position="833"/>
        <end position="849"/>
    </location>
</feature>
<feature type="compositionally biased region" description="Basic and acidic residues" evidence="1">
    <location>
        <begin position="683"/>
        <end position="705"/>
    </location>
</feature>
<dbReference type="EMBL" id="PDNB01000080">
    <property type="protein sequence ID" value="PGH10946.1"/>
    <property type="molecule type" value="Genomic_DNA"/>
</dbReference>
<dbReference type="OrthoDB" id="3034003at2759"/>
<sequence length="858" mass="93811">MVDISVGEVSGFIAAGVFVLQVFFPLALPAILIAFVSDTHTLVTWSVLGRFLQSTPWPTLLNTDTVATTGVKRRVNVVSWFLTAAVALVAIASIVTPLGLYESIEPEDSQEITPFKYIKDTSAFGYGTPPRPDAYFARYCGTSHVCPGSTSEKKCEKVGLLERCTADVNITLPENFIAPFRDGATKFSSSVSSIFDMQWRTYVNDAIDPSKGVFLRPVYRQLAPLLLEDKIMPVEGLVVDVKTGGIGFRSHTVPERHFEYGSKWNEDILFIEPETKCVNLNFTLDFKIPRDIVTSDEYVEELRIVDHGGFSGLRKNPAPSLKRILSNGQVGINLRDRAASAAWFNNFLTMVFYNATNPDMDNIKRLDVSEGDSFPLPSFSHNTSFRVGYEIIRSNMEFGEYLNLTGKSGENGTKWSENPFDISMRNFSFITNLCAGSTFSSPANINTTLVGCSLLYGAAARTDKGGSSLTADPGSNWSLPVYSCASAVKALVKEVTFQYNGTNFEALKINATKPKAYPDATSKPLWAVEDLKEIPISDGKPLWGILGPSDSANNENAAIKYPSNISTTTHEHLYLPGYMDDFTMLLEGSRGVSNDRHNLPGTEFYTQAMLAAVTISRPGSGGYRGYVDYSGQTSLALFAKWQELSKTAEGAARIMDLVWTDSAANAVLGTKGWGLTSFSARAQPREQGKREDNRRNRKRAADKEGPAKPLVPVTVFKKHIRYKVPFAVPAFLVLAITVVILVPLIVLCVMGRTGPKKMRTFLEASSTGRNVGTFLASKGDEAGGKKTKEWVKSVGMKVVKISKGDIKAEGEEGTGDAEGGNGSQSEEEKVDGMVDEEEVRGEEEADEQTEMMTRSSAA</sequence>
<dbReference type="AlphaFoldDB" id="A0A2B7XP56"/>